<sequence length="204" mass="21491">MAEGFLGRWSRRKLDVKEGKAVEAEPVVGPEPSPQPSPASGRGSLDTPDPSPPATPAPTEPPPTLEDVQALTPASDFKRFVAPDVAPEVKNAALKKLFTDPHYNVMDGLDTYIDDYSKPDPMPESMLRNLASAKFLGLFREEEPEAGQAAEAGASTEGLPPETVAQSDASPLEPAPPEVPHADPDLRLQQDDAAEGGEPGHGAG</sequence>
<protein>
    <submittedName>
        <fullName evidence="2">DUF3306 domain-containing protein</fullName>
    </submittedName>
</protein>
<dbReference type="AlphaFoldDB" id="A0A934UTF8"/>
<dbReference type="RefSeq" id="WP_200789580.1">
    <property type="nucleotide sequence ID" value="NZ_JAEDAO010000001.1"/>
</dbReference>
<evidence type="ECO:0000313" key="3">
    <source>
        <dbReference type="Proteomes" id="UP000617041"/>
    </source>
</evidence>
<dbReference type="EMBL" id="JAEDAO010000001">
    <property type="protein sequence ID" value="MBK0394492.1"/>
    <property type="molecule type" value="Genomic_DNA"/>
</dbReference>
<dbReference type="Proteomes" id="UP000617041">
    <property type="component" value="Unassembled WGS sequence"/>
</dbReference>
<feature type="region of interest" description="Disordered" evidence="1">
    <location>
        <begin position="1"/>
        <end position="67"/>
    </location>
</feature>
<name>A0A934UTF8_9BURK</name>
<evidence type="ECO:0000256" key="1">
    <source>
        <dbReference type="SAM" id="MobiDB-lite"/>
    </source>
</evidence>
<feature type="compositionally biased region" description="Basic and acidic residues" evidence="1">
    <location>
        <begin position="12"/>
        <end position="23"/>
    </location>
</feature>
<dbReference type="Pfam" id="PF11748">
    <property type="entry name" value="DUF3306"/>
    <property type="match status" value="1"/>
</dbReference>
<keyword evidence="3" id="KW-1185">Reference proteome</keyword>
<feature type="region of interest" description="Disordered" evidence="1">
    <location>
        <begin position="139"/>
        <end position="204"/>
    </location>
</feature>
<feature type="compositionally biased region" description="Pro residues" evidence="1">
    <location>
        <begin position="49"/>
        <end position="64"/>
    </location>
</feature>
<gene>
    <name evidence="2" type="ORF">I8E28_17950</name>
</gene>
<accession>A0A934UTF8</accession>
<dbReference type="InterPro" id="IPR021735">
    <property type="entry name" value="DUF3306"/>
</dbReference>
<proteinExistence type="predicted"/>
<feature type="compositionally biased region" description="Low complexity" evidence="1">
    <location>
        <begin position="146"/>
        <end position="158"/>
    </location>
</feature>
<reference evidence="2" key="1">
    <citation type="submission" date="2020-12" db="EMBL/GenBank/DDBJ databases">
        <title>Ramlibacter sp. nov., isolated from a freshwater alga, Cryptomonas.</title>
        <authorList>
            <person name="Kim H.M."/>
            <person name="Jeon C.O."/>
        </authorList>
    </citation>
    <scope>NUCLEOTIDE SEQUENCE</scope>
    <source>
        <strain evidence="2">CrO1</strain>
    </source>
</reference>
<feature type="compositionally biased region" description="Basic and acidic residues" evidence="1">
    <location>
        <begin position="180"/>
        <end position="190"/>
    </location>
</feature>
<organism evidence="2 3">
    <name type="scientific">Ramlibacter algicola</name>
    <dbReference type="NCBI Taxonomy" id="2795217"/>
    <lineage>
        <taxon>Bacteria</taxon>
        <taxon>Pseudomonadati</taxon>
        <taxon>Pseudomonadota</taxon>
        <taxon>Betaproteobacteria</taxon>
        <taxon>Burkholderiales</taxon>
        <taxon>Comamonadaceae</taxon>
        <taxon>Ramlibacter</taxon>
    </lineage>
</organism>
<comment type="caution">
    <text evidence="2">The sequence shown here is derived from an EMBL/GenBank/DDBJ whole genome shotgun (WGS) entry which is preliminary data.</text>
</comment>
<evidence type="ECO:0000313" key="2">
    <source>
        <dbReference type="EMBL" id="MBK0394492.1"/>
    </source>
</evidence>